<proteinExistence type="predicted"/>
<evidence type="ECO:0000313" key="1">
    <source>
        <dbReference type="EMBL" id="MSB19301.1"/>
    </source>
</evidence>
<reference evidence="1 2" key="1">
    <citation type="journal article" date="2019" name="Nat. Med.">
        <title>A library of human gut bacterial isolates paired with longitudinal multiomics data enables mechanistic microbiome research.</title>
        <authorList>
            <person name="Poyet M."/>
            <person name="Groussin M."/>
            <person name="Gibbons S.M."/>
            <person name="Avila-Pacheco J."/>
            <person name="Jiang X."/>
            <person name="Kearney S.M."/>
            <person name="Perrotta A.R."/>
            <person name="Berdy B."/>
            <person name="Zhao S."/>
            <person name="Lieberman T.D."/>
            <person name="Swanson P.K."/>
            <person name="Smith M."/>
            <person name="Roesemann S."/>
            <person name="Alexander J.E."/>
            <person name="Rich S.A."/>
            <person name="Livny J."/>
            <person name="Vlamakis H."/>
            <person name="Clish C."/>
            <person name="Bullock K."/>
            <person name="Deik A."/>
            <person name="Scott J."/>
            <person name="Pierce K.A."/>
            <person name="Xavier R.J."/>
            <person name="Alm E.J."/>
        </authorList>
    </citation>
    <scope>NUCLEOTIDE SEQUENCE [LARGE SCALE GENOMIC DNA]</scope>
    <source>
        <strain evidence="1 2">BIOML-A2</strain>
    </source>
</reference>
<name>A0A6I2QZM7_FLAPL</name>
<accession>A0A6I2QZM7</accession>
<gene>
    <name evidence="1" type="ORF">GKE97_07190</name>
</gene>
<comment type="caution">
    <text evidence="1">The sequence shown here is derived from an EMBL/GenBank/DDBJ whole genome shotgun (WGS) entry which is preliminary data.</text>
</comment>
<sequence length="101" mass="11814">MASRLNLQTFLEEILESRNVYFQPPESVKMKYPAIVYALDDIENVHADNGVYSSHRHYSVTVIDSDPDSELVGKMVSIPTCRFERYYASENLNHWNFSLYF</sequence>
<evidence type="ECO:0000313" key="2">
    <source>
        <dbReference type="Proteomes" id="UP000434475"/>
    </source>
</evidence>
<dbReference type="AlphaFoldDB" id="A0A6I2QZM7"/>
<dbReference type="EMBL" id="WKPR01000005">
    <property type="protein sequence ID" value="MSB19301.1"/>
    <property type="molecule type" value="Genomic_DNA"/>
</dbReference>
<dbReference type="Proteomes" id="UP000434475">
    <property type="component" value="Unassembled WGS sequence"/>
</dbReference>
<organism evidence="1 2">
    <name type="scientific">Flavonifractor plautii</name>
    <name type="common">Fusobacterium plautii</name>
    <dbReference type="NCBI Taxonomy" id="292800"/>
    <lineage>
        <taxon>Bacteria</taxon>
        <taxon>Bacillati</taxon>
        <taxon>Bacillota</taxon>
        <taxon>Clostridia</taxon>
        <taxon>Eubacteriales</taxon>
        <taxon>Oscillospiraceae</taxon>
        <taxon>Flavonifractor</taxon>
    </lineage>
</organism>
<dbReference type="RefSeq" id="WP_172697511.1">
    <property type="nucleotide sequence ID" value="NZ_WKPR01000005.1"/>
</dbReference>
<protein>
    <submittedName>
        <fullName evidence="1">Uncharacterized protein</fullName>
    </submittedName>
</protein>